<sequence length="50" mass="5852">MRKRNGDELLQEFVWGTRARSEGLMEEKNTEEVKEQGKEEAKARVDKVQS</sequence>
<name>A0A4V4HHQ7_DENBC</name>
<evidence type="ECO:0000313" key="3">
    <source>
        <dbReference type="Proteomes" id="UP000297245"/>
    </source>
</evidence>
<gene>
    <name evidence="2" type="ORF">K435DRAFT_774804</name>
</gene>
<dbReference type="EMBL" id="ML179064">
    <property type="protein sequence ID" value="THV03656.1"/>
    <property type="molecule type" value="Genomic_DNA"/>
</dbReference>
<feature type="region of interest" description="Disordered" evidence="1">
    <location>
        <begin position="23"/>
        <end position="50"/>
    </location>
</feature>
<accession>A0A4V4HHQ7</accession>
<keyword evidence="3" id="KW-1185">Reference proteome</keyword>
<evidence type="ECO:0000313" key="2">
    <source>
        <dbReference type="EMBL" id="THV03656.1"/>
    </source>
</evidence>
<reference evidence="2 3" key="1">
    <citation type="journal article" date="2019" name="Nat. Ecol. Evol.">
        <title>Megaphylogeny resolves global patterns of mushroom evolution.</title>
        <authorList>
            <person name="Varga T."/>
            <person name="Krizsan K."/>
            <person name="Foldi C."/>
            <person name="Dima B."/>
            <person name="Sanchez-Garcia M."/>
            <person name="Sanchez-Ramirez S."/>
            <person name="Szollosi G.J."/>
            <person name="Szarkandi J.G."/>
            <person name="Papp V."/>
            <person name="Albert L."/>
            <person name="Andreopoulos W."/>
            <person name="Angelini C."/>
            <person name="Antonin V."/>
            <person name="Barry K.W."/>
            <person name="Bougher N.L."/>
            <person name="Buchanan P."/>
            <person name="Buyck B."/>
            <person name="Bense V."/>
            <person name="Catcheside P."/>
            <person name="Chovatia M."/>
            <person name="Cooper J."/>
            <person name="Damon W."/>
            <person name="Desjardin D."/>
            <person name="Finy P."/>
            <person name="Geml J."/>
            <person name="Haridas S."/>
            <person name="Hughes K."/>
            <person name="Justo A."/>
            <person name="Karasinski D."/>
            <person name="Kautmanova I."/>
            <person name="Kiss B."/>
            <person name="Kocsube S."/>
            <person name="Kotiranta H."/>
            <person name="LaButti K.M."/>
            <person name="Lechner B.E."/>
            <person name="Liimatainen K."/>
            <person name="Lipzen A."/>
            <person name="Lukacs Z."/>
            <person name="Mihaltcheva S."/>
            <person name="Morgado L.N."/>
            <person name="Niskanen T."/>
            <person name="Noordeloos M.E."/>
            <person name="Ohm R.A."/>
            <person name="Ortiz-Santana B."/>
            <person name="Ovrebo C."/>
            <person name="Racz N."/>
            <person name="Riley R."/>
            <person name="Savchenko A."/>
            <person name="Shiryaev A."/>
            <person name="Soop K."/>
            <person name="Spirin V."/>
            <person name="Szebenyi C."/>
            <person name="Tomsovsky M."/>
            <person name="Tulloss R.E."/>
            <person name="Uehling J."/>
            <person name="Grigoriev I.V."/>
            <person name="Vagvolgyi C."/>
            <person name="Papp T."/>
            <person name="Martin F.M."/>
            <person name="Miettinen O."/>
            <person name="Hibbett D.S."/>
            <person name="Nagy L.G."/>
        </authorList>
    </citation>
    <scope>NUCLEOTIDE SEQUENCE [LARGE SCALE GENOMIC DNA]</scope>
    <source>
        <strain evidence="2 3">CBS 962.96</strain>
    </source>
</reference>
<evidence type="ECO:0000256" key="1">
    <source>
        <dbReference type="SAM" id="MobiDB-lite"/>
    </source>
</evidence>
<dbReference type="OrthoDB" id="19394at2759"/>
<proteinExistence type="predicted"/>
<organism evidence="2 3">
    <name type="scientific">Dendrothele bispora (strain CBS 962.96)</name>
    <dbReference type="NCBI Taxonomy" id="1314807"/>
    <lineage>
        <taxon>Eukaryota</taxon>
        <taxon>Fungi</taxon>
        <taxon>Dikarya</taxon>
        <taxon>Basidiomycota</taxon>
        <taxon>Agaricomycotina</taxon>
        <taxon>Agaricomycetes</taxon>
        <taxon>Agaricomycetidae</taxon>
        <taxon>Agaricales</taxon>
        <taxon>Agaricales incertae sedis</taxon>
        <taxon>Dendrothele</taxon>
    </lineage>
</organism>
<protein>
    <submittedName>
        <fullName evidence="2">Uncharacterized protein</fullName>
    </submittedName>
</protein>
<dbReference type="Proteomes" id="UP000297245">
    <property type="component" value="Unassembled WGS sequence"/>
</dbReference>
<dbReference type="AlphaFoldDB" id="A0A4V4HHQ7"/>